<dbReference type="InterPro" id="IPR000700">
    <property type="entry name" value="PAS-assoc_C"/>
</dbReference>
<name>A0ABP7DV74_9GAMM</name>
<dbReference type="NCBIfam" id="TIGR00229">
    <property type="entry name" value="sensory_box"/>
    <property type="match status" value="3"/>
</dbReference>
<dbReference type="InterPro" id="IPR013655">
    <property type="entry name" value="PAS_fold_3"/>
</dbReference>
<evidence type="ECO:0000259" key="3">
    <source>
        <dbReference type="PROSITE" id="PS50113"/>
    </source>
</evidence>
<feature type="domain" description="PAC" evidence="3">
    <location>
        <begin position="640"/>
        <end position="692"/>
    </location>
</feature>
<dbReference type="InterPro" id="IPR029787">
    <property type="entry name" value="Nucleotide_cyclase"/>
</dbReference>
<dbReference type="CDD" id="cd00130">
    <property type="entry name" value="PAS"/>
    <property type="match status" value="2"/>
</dbReference>
<dbReference type="Pfam" id="PF08447">
    <property type="entry name" value="PAS_3"/>
    <property type="match status" value="1"/>
</dbReference>
<evidence type="ECO:0000259" key="4">
    <source>
        <dbReference type="PROSITE" id="PS50887"/>
    </source>
</evidence>
<dbReference type="InterPro" id="IPR035965">
    <property type="entry name" value="PAS-like_dom_sf"/>
</dbReference>
<comment type="caution">
    <text evidence="5">The sequence shown here is derived from an EMBL/GenBank/DDBJ whole genome shotgun (WGS) entry which is preliminary data.</text>
</comment>
<dbReference type="InterPro" id="IPR052155">
    <property type="entry name" value="Biofilm_reg_signaling"/>
</dbReference>
<dbReference type="Pfam" id="PF08448">
    <property type="entry name" value="PAS_4"/>
    <property type="match status" value="2"/>
</dbReference>
<dbReference type="Gene3D" id="3.30.70.270">
    <property type="match status" value="1"/>
</dbReference>
<dbReference type="RefSeq" id="WP_344964108.1">
    <property type="nucleotide sequence ID" value="NZ_BAABDS010000026.1"/>
</dbReference>
<dbReference type="InterPro" id="IPR000014">
    <property type="entry name" value="PAS"/>
</dbReference>
<dbReference type="InterPro" id="IPR043128">
    <property type="entry name" value="Rev_trsase/Diguanyl_cyclase"/>
</dbReference>
<evidence type="ECO:0008006" key="7">
    <source>
        <dbReference type="Google" id="ProtNLM"/>
    </source>
</evidence>
<dbReference type="InterPro" id="IPR013656">
    <property type="entry name" value="PAS_4"/>
</dbReference>
<protein>
    <recommendedName>
        <fullName evidence="7">Diguanylate cyclase</fullName>
    </recommendedName>
</protein>
<dbReference type="InterPro" id="IPR001610">
    <property type="entry name" value="PAC"/>
</dbReference>
<feature type="domain" description="PAS" evidence="2">
    <location>
        <begin position="566"/>
        <end position="636"/>
    </location>
</feature>
<gene>
    <name evidence="5" type="ORF">GCM10022421_16450</name>
</gene>
<sequence length="870" mass="98516">MTSQPFHLSVQSSQQDNRLARSIFPGTVALLLVMTVMLAWGLYQDYRYSLQSAGERLQTQLRAFGSAVDIAFVSADHVLHDTRHTLESRSQPLDAQTDLRRLLLGSLLETSALDSLTLYHPDGRVAASAGQTLGVRHLAPGWVIDGLKAGSQSFTGIENGRLGVAELVRGPEGQLIGVLLAMVDPERIDSELESGDGYGGQHLMLLDNRNRPLMVTGSSFEQQKLQVLRQLDQQLELDLFSAYGTRLVFGEQYLFAIRQLGQQPIRAFAAIERERVLAGWTFRALFAGAGLGVVLLLSLAFLQHWRNSRARERQAANDLVRLYQAIEQVPSPIMITDLDRRIIYVNRVFLMRSGYSSEEVLGQKPNMLSSGQTPAATYQALQRELKLEQTWQGEFINRMRDGSERVEQAMVTPVRDVDGRVVSYFAISHDVTEQREFEARLYRYREIVNAADELMALVDTHYCYQQVNRRYLDYHHRERDEIEGHAWWELYGDELFNSRMKGNLDTALKGTPFVTEGWIEFKGAGRRFCRMTGHPITGDDGHIESVAINIADLTERKQSEEALRSSEARFRALSEFSPMGIFESDASGRNIYSNRYFCDMLGASADKLRGFGWTDMLHPDDLESVLSSWQETMARQHPDWYCEGRVLNDDNQVRWFRCVARRYDDPDASEARYIGIVVDITGQVEHQAVLERKNRELERLSTTDVLTGLANRGRLEALMIQEIHRYERYGTGFAIVMLDVDHFKQVNDSCGHQVGDQVLRQLADLMRLNTRLSDCPGRWGGEEFLIICPNTGLEGARQLAESLRRYIEQAHFPVIGHRTCSFGVAAIQPGDQSKEMLKRADDAMYRAKSGGRNRVEVGLADNVTVEQESA</sequence>
<proteinExistence type="predicted"/>
<evidence type="ECO:0000313" key="6">
    <source>
        <dbReference type="Proteomes" id="UP001501479"/>
    </source>
</evidence>
<feature type="domain" description="GGDEF" evidence="4">
    <location>
        <begin position="731"/>
        <end position="860"/>
    </location>
</feature>
<evidence type="ECO:0000313" key="5">
    <source>
        <dbReference type="EMBL" id="GAA3709935.1"/>
    </source>
</evidence>
<dbReference type="NCBIfam" id="TIGR00254">
    <property type="entry name" value="GGDEF"/>
    <property type="match status" value="1"/>
</dbReference>
<dbReference type="SUPFAM" id="SSF55785">
    <property type="entry name" value="PYP-like sensor domain (PAS domain)"/>
    <property type="match status" value="3"/>
</dbReference>
<dbReference type="PROSITE" id="PS50113">
    <property type="entry name" value="PAC"/>
    <property type="match status" value="3"/>
</dbReference>
<dbReference type="PANTHER" id="PTHR44757:SF2">
    <property type="entry name" value="BIOFILM ARCHITECTURE MAINTENANCE PROTEIN MBAA"/>
    <property type="match status" value="1"/>
</dbReference>
<dbReference type="InterPro" id="IPR000160">
    <property type="entry name" value="GGDEF_dom"/>
</dbReference>
<keyword evidence="1" id="KW-0812">Transmembrane</keyword>
<reference evidence="6" key="1">
    <citation type="journal article" date="2019" name="Int. J. Syst. Evol. Microbiol.">
        <title>The Global Catalogue of Microorganisms (GCM) 10K type strain sequencing project: providing services to taxonomists for standard genome sequencing and annotation.</title>
        <authorList>
            <consortium name="The Broad Institute Genomics Platform"/>
            <consortium name="The Broad Institute Genome Sequencing Center for Infectious Disease"/>
            <person name="Wu L."/>
            <person name="Ma J."/>
        </authorList>
    </citation>
    <scope>NUCLEOTIDE SEQUENCE [LARGE SCALE GENOMIC DNA]</scope>
    <source>
        <strain evidence="6">JCM 17329</strain>
    </source>
</reference>
<dbReference type="EMBL" id="BAABDS010000026">
    <property type="protein sequence ID" value="GAA3709935.1"/>
    <property type="molecule type" value="Genomic_DNA"/>
</dbReference>
<dbReference type="Gene3D" id="3.30.450.20">
    <property type="entry name" value="PAS domain"/>
    <property type="match status" value="4"/>
</dbReference>
<dbReference type="PANTHER" id="PTHR44757">
    <property type="entry name" value="DIGUANYLATE CYCLASE DGCP"/>
    <property type="match status" value="1"/>
</dbReference>
<dbReference type="SMART" id="SM00091">
    <property type="entry name" value="PAS"/>
    <property type="match status" value="3"/>
</dbReference>
<feature type="domain" description="PAS" evidence="2">
    <location>
        <begin position="318"/>
        <end position="363"/>
    </location>
</feature>
<organism evidence="5 6">
    <name type="scientific">Oceanisphaera sediminis</name>
    <dbReference type="NCBI Taxonomy" id="981381"/>
    <lineage>
        <taxon>Bacteria</taxon>
        <taxon>Pseudomonadati</taxon>
        <taxon>Pseudomonadota</taxon>
        <taxon>Gammaproteobacteria</taxon>
        <taxon>Aeromonadales</taxon>
        <taxon>Aeromonadaceae</taxon>
        <taxon>Oceanisphaera</taxon>
    </lineage>
</organism>
<keyword evidence="1" id="KW-0472">Membrane</keyword>
<dbReference type="CDD" id="cd01949">
    <property type="entry name" value="GGDEF"/>
    <property type="match status" value="1"/>
</dbReference>
<accession>A0ABP7DV74</accession>
<dbReference type="PROSITE" id="PS50112">
    <property type="entry name" value="PAS"/>
    <property type="match status" value="2"/>
</dbReference>
<dbReference type="SMART" id="SM00086">
    <property type="entry name" value="PAC"/>
    <property type="match status" value="3"/>
</dbReference>
<feature type="transmembrane region" description="Helical" evidence="1">
    <location>
        <begin position="280"/>
        <end position="302"/>
    </location>
</feature>
<feature type="domain" description="PAC" evidence="3">
    <location>
        <begin position="389"/>
        <end position="443"/>
    </location>
</feature>
<dbReference type="SUPFAM" id="SSF55073">
    <property type="entry name" value="Nucleotide cyclase"/>
    <property type="match status" value="1"/>
</dbReference>
<evidence type="ECO:0000259" key="2">
    <source>
        <dbReference type="PROSITE" id="PS50112"/>
    </source>
</evidence>
<keyword evidence="6" id="KW-1185">Reference proteome</keyword>
<evidence type="ECO:0000256" key="1">
    <source>
        <dbReference type="SAM" id="Phobius"/>
    </source>
</evidence>
<feature type="transmembrane region" description="Helical" evidence="1">
    <location>
        <begin position="23"/>
        <end position="43"/>
    </location>
</feature>
<dbReference type="Proteomes" id="UP001501479">
    <property type="component" value="Unassembled WGS sequence"/>
</dbReference>
<feature type="domain" description="PAC" evidence="3">
    <location>
        <begin position="513"/>
        <end position="565"/>
    </location>
</feature>
<dbReference type="Pfam" id="PF00990">
    <property type="entry name" value="GGDEF"/>
    <property type="match status" value="1"/>
</dbReference>
<keyword evidence="1" id="KW-1133">Transmembrane helix</keyword>
<dbReference type="PROSITE" id="PS50887">
    <property type="entry name" value="GGDEF"/>
    <property type="match status" value="1"/>
</dbReference>
<dbReference type="SMART" id="SM00267">
    <property type="entry name" value="GGDEF"/>
    <property type="match status" value="1"/>
</dbReference>